<proteinExistence type="predicted"/>
<feature type="domain" description="SCP" evidence="2">
    <location>
        <begin position="161"/>
        <end position="260"/>
    </location>
</feature>
<comment type="caution">
    <text evidence="3">The sequence shown here is derived from an EMBL/GenBank/DDBJ whole genome shotgun (WGS) entry which is preliminary data.</text>
</comment>
<dbReference type="EMBL" id="BONK01000021">
    <property type="protein sequence ID" value="GIG23556.1"/>
    <property type="molecule type" value="Genomic_DNA"/>
</dbReference>
<dbReference type="Proteomes" id="UP000632740">
    <property type="component" value="Unassembled WGS sequence"/>
</dbReference>
<evidence type="ECO:0000313" key="3">
    <source>
        <dbReference type="EMBL" id="GIG23556.1"/>
    </source>
</evidence>
<dbReference type="CDD" id="cd05379">
    <property type="entry name" value="CAP_bacterial"/>
    <property type="match status" value="1"/>
</dbReference>
<gene>
    <name evidence="3" type="ORF">Cch01nite_42800</name>
</gene>
<feature type="compositionally biased region" description="Low complexity" evidence="1">
    <location>
        <begin position="90"/>
        <end position="131"/>
    </location>
</feature>
<evidence type="ECO:0000256" key="1">
    <source>
        <dbReference type="SAM" id="MobiDB-lite"/>
    </source>
</evidence>
<accession>A0A919U3R4</accession>
<organism evidence="3 4">
    <name type="scientific">Cellulomonas chitinilytica</name>
    <dbReference type="NCBI Taxonomy" id="398759"/>
    <lineage>
        <taxon>Bacteria</taxon>
        <taxon>Bacillati</taxon>
        <taxon>Actinomycetota</taxon>
        <taxon>Actinomycetes</taxon>
        <taxon>Micrococcales</taxon>
        <taxon>Cellulomonadaceae</taxon>
        <taxon>Cellulomonas</taxon>
    </lineage>
</organism>
<dbReference type="InterPro" id="IPR014044">
    <property type="entry name" value="CAP_dom"/>
</dbReference>
<sequence length="269" mass="27410">MPSPTDTRRRDLRQRDRRRRRSKVRPRRVVVGTVLVTGLLGAAAALNPFASAEQPSVRFEATNVGALVERASDAVSRGFVRDDTADRGEPTSSASPTVTATTTAEASPAPAPSSADPADGGTAGTGAAAPSTPAPAPAPAAPAPAPEVPATVALAQEIVVLTNAERRKAGLGELTVNDCATSMAVVRTDRLVAEGRFEHDPLGEIVDACGVGTLGENLALGYPTAAAVVAGWMGSEGHRANILRPGYTQIGVGCTSGPKGMLCGQVFLG</sequence>
<keyword evidence="4" id="KW-1185">Reference proteome</keyword>
<feature type="compositionally biased region" description="Basic residues" evidence="1">
    <location>
        <begin position="10"/>
        <end position="25"/>
    </location>
</feature>
<dbReference type="Pfam" id="PF00188">
    <property type="entry name" value="CAP"/>
    <property type="match status" value="1"/>
</dbReference>
<dbReference type="PANTHER" id="PTHR31157:SF1">
    <property type="entry name" value="SCP DOMAIN-CONTAINING PROTEIN"/>
    <property type="match status" value="1"/>
</dbReference>
<name>A0A919U3R4_9CELL</name>
<dbReference type="PANTHER" id="PTHR31157">
    <property type="entry name" value="SCP DOMAIN-CONTAINING PROTEIN"/>
    <property type="match status" value="1"/>
</dbReference>
<feature type="compositionally biased region" description="Basic and acidic residues" evidence="1">
    <location>
        <begin position="79"/>
        <end position="89"/>
    </location>
</feature>
<feature type="region of interest" description="Disordered" evidence="1">
    <location>
        <begin position="79"/>
        <end position="145"/>
    </location>
</feature>
<dbReference type="SUPFAM" id="SSF55797">
    <property type="entry name" value="PR-1-like"/>
    <property type="match status" value="1"/>
</dbReference>
<evidence type="ECO:0000259" key="2">
    <source>
        <dbReference type="Pfam" id="PF00188"/>
    </source>
</evidence>
<dbReference type="Gene3D" id="3.40.33.10">
    <property type="entry name" value="CAP"/>
    <property type="match status" value="1"/>
</dbReference>
<protein>
    <recommendedName>
        <fullName evidence="2">SCP domain-containing protein</fullName>
    </recommendedName>
</protein>
<feature type="region of interest" description="Disordered" evidence="1">
    <location>
        <begin position="1"/>
        <end position="25"/>
    </location>
</feature>
<evidence type="ECO:0000313" key="4">
    <source>
        <dbReference type="Proteomes" id="UP000632740"/>
    </source>
</evidence>
<dbReference type="InterPro" id="IPR035940">
    <property type="entry name" value="CAP_sf"/>
</dbReference>
<feature type="compositionally biased region" description="Pro residues" evidence="1">
    <location>
        <begin position="132"/>
        <end position="145"/>
    </location>
</feature>
<reference evidence="3" key="1">
    <citation type="submission" date="2021-01" db="EMBL/GenBank/DDBJ databases">
        <title>Whole genome shotgun sequence of Cellulomonas chitinilytica NBRC 110799.</title>
        <authorList>
            <person name="Komaki H."/>
            <person name="Tamura T."/>
        </authorList>
    </citation>
    <scope>NUCLEOTIDE SEQUENCE</scope>
    <source>
        <strain evidence="3">NBRC 110799</strain>
    </source>
</reference>
<dbReference type="RefSeq" id="WP_203758562.1">
    <property type="nucleotide sequence ID" value="NZ_BONK01000021.1"/>
</dbReference>
<dbReference type="AlphaFoldDB" id="A0A919U3R4"/>